<feature type="domain" description="Phorbol-ester/DAG-type" evidence="7">
    <location>
        <begin position="160"/>
        <end position="213"/>
    </location>
</feature>
<dbReference type="CDD" id="cd20819">
    <property type="entry name" value="C1_DEF8"/>
    <property type="match status" value="1"/>
</dbReference>
<evidence type="ECO:0000313" key="8">
    <source>
        <dbReference type="EMBL" id="CAG9824818.1"/>
    </source>
</evidence>
<evidence type="ECO:0000256" key="4">
    <source>
        <dbReference type="ARBA" id="ARBA00022833"/>
    </source>
</evidence>
<dbReference type="SMART" id="SM00109">
    <property type="entry name" value="C1"/>
    <property type="match status" value="1"/>
</dbReference>
<keyword evidence="9" id="KW-1185">Reference proteome</keyword>
<dbReference type="Proteomes" id="UP001153737">
    <property type="component" value="Chromosome 8"/>
</dbReference>
<proteinExistence type="inferred from homology"/>
<gene>
    <name evidence="8" type="ORF">PHAECO_LOCUS11904</name>
</gene>
<keyword evidence="1" id="KW-0479">Metal-binding</keyword>
<name>A0A9N9SMA1_PHACE</name>
<reference evidence="8" key="2">
    <citation type="submission" date="2022-10" db="EMBL/GenBank/DDBJ databases">
        <authorList>
            <consortium name="ENA_rothamsted_submissions"/>
            <consortium name="culmorum"/>
            <person name="King R."/>
        </authorList>
    </citation>
    <scope>NUCLEOTIDE SEQUENCE</scope>
</reference>
<keyword evidence="2" id="KW-0677">Repeat</keyword>
<evidence type="ECO:0000259" key="7">
    <source>
        <dbReference type="PROSITE" id="PS50081"/>
    </source>
</evidence>
<protein>
    <recommendedName>
        <fullName evidence="7">Phorbol-ester/DAG-type domain-containing protein</fullName>
    </recommendedName>
</protein>
<dbReference type="SMART" id="SM01175">
    <property type="entry name" value="DUF4206"/>
    <property type="match status" value="1"/>
</dbReference>
<dbReference type="PROSITE" id="PS50081">
    <property type="entry name" value="ZF_DAG_PE_2"/>
    <property type="match status" value="1"/>
</dbReference>
<dbReference type="InterPro" id="IPR051366">
    <property type="entry name" value="DEF8"/>
</dbReference>
<comment type="similarity">
    <text evidence="5">Belongs to the DEF8 family.</text>
</comment>
<dbReference type="Gene3D" id="3.30.60.20">
    <property type="match status" value="1"/>
</dbReference>
<keyword evidence="4" id="KW-0862">Zinc</keyword>
<dbReference type="GO" id="GO:0008270">
    <property type="term" value="F:zinc ion binding"/>
    <property type="evidence" value="ECO:0007669"/>
    <property type="project" value="UniProtKB-KW"/>
</dbReference>
<dbReference type="EMBL" id="OU896714">
    <property type="protein sequence ID" value="CAG9824818.1"/>
    <property type="molecule type" value="Genomic_DNA"/>
</dbReference>
<feature type="signal peptide" evidence="6">
    <location>
        <begin position="1"/>
        <end position="21"/>
    </location>
</feature>
<dbReference type="AlphaFoldDB" id="A0A9N9SMA1"/>
<keyword evidence="6" id="KW-0732">Signal</keyword>
<evidence type="ECO:0000256" key="3">
    <source>
        <dbReference type="ARBA" id="ARBA00022771"/>
    </source>
</evidence>
<dbReference type="PANTHER" id="PTHR12326">
    <property type="entry name" value="PLECKSTRIN HOMOLOGY DOMAIN CONTAINING PROTEIN"/>
    <property type="match status" value="1"/>
</dbReference>
<keyword evidence="3" id="KW-0863">Zinc-finger</keyword>
<dbReference type="InterPro" id="IPR046349">
    <property type="entry name" value="C1-like_sf"/>
</dbReference>
<sequence length="472" mass="53925">MCLLPLCISCISLVITSNQNCQNIDFICGYVFVVVFSKFRNISLKMSDNMSDNRQLTSSPISTAASGNLSSDIEFLPTSLAAEELKLALNKEATEDELLTAINRSKDLVLENDQCSPERKWLVRHLIELRLRLQECREAMDDPQHPRNRSSGVSKRTVRGHHLNLQPLLRNTASRYCDHCTGTIWSVVQAWYQCEDCEYCCHYKCLGSIIRECAHVIATERGTFEYEICPEIGLSQQKFLCAECRALLPVNKDWSEARKCDYTGLFYCTACHWGSSAVIPARVVHNWDFTPQPVCQASLQLLRICSKRPMINLEQLNPKLFHLVHELDLVRRLRKDLVAMKKYLTVCRRANEDRLLWKNVDAPHLMANANMYSLQDLVDTHSGELLSKLHSLVDVFSSHIKVQCEVCKGRGHICEICSNEEVLYPFDLATVTCGDCCSVFHAHCFTRKDGCPRCLRLKMRQEEKQNNNENPA</sequence>
<dbReference type="InterPro" id="IPR002219">
    <property type="entry name" value="PKC_DAG/PE"/>
</dbReference>
<accession>A0A9N9SMA1</accession>
<dbReference type="PANTHER" id="PTHR12326:SF3">
    <property type="entry name" value="DIFFERENTIALLY EXPRESSED IN FDCP 8 HOMOLOG"/>
    <property type="match status" value="1"/>
</dbReference>
<dbReference type="SUPFAM" id="SSF57889">
    <property type="entry name" value="Cysteine-rich domain"/>
    <property type="match status" value="1"/>
</dbReference>
<evidence type="ECO:0000313" key="9">
    <source>
        <dbReference type="Proteomes" id="UP001153737"/>
    </source>
</evidence>
<dbReference type="InterPro" id="IPR025258">
    <property type="entry name" value="RH_dom"/>
</dbReference>
<feature type="chain" id="PRO_5040123383" description="Phorbol-ester/DAG-type domain-containing protein" evidence="6">
    <location>
        <begin position="22"/>
        <end position="472"/>
    </location>
</feature>
<evidence type="ECO:0000256" key="5">
    <source>
        <dbReference type="ARBA" id="ARBA00029450"/>
    </source>
</evidence>
<evidence type="ECO:0000256" key="1">
    <source>
        <dbReference type="ARBA" id="ARBA00022723"/>
    </source>
</evidence>
<dbReference type="OrthoDB" id="1918044at2759"/>
<dbReference type="InterPro" id="IPR047983">
    <property type="entry name" value="DEF8_C1"/>
</dbReference>
<evidence type="ECO:0000256" key="2">
    <source>
        <dbReference type="ARBA" id="ARBA00022737"/>
    </source>
</evidence>
<organism evidence="8 9">
    <name type="scientific">Phaedon cochleariae</name>
    <name type="common">Mustard beetle</name>
    <dbReference type="NCBI Taxonomy" id="80249"/>
    <lineage>
        <taxon>Eukaryota</taxon>
        <taxon>Metazoa</taxon>
        <taxon>Ecdysozoa</taxon>
        <taxon>Arthropoda</taxon>
        <taxon>Hexapoda</taxon>
        <taxon>Insecta</taxon>
        <taxon>Pterygota</taxon>
        <taxon>Neoptera</taxon>
        <taxon>Endopterygota</taxon>
        <taxon>Coleoptera</taxon>
        <taxon>Polyphaga</taxon>
        <taxon>Cucujiformia</taxon>
        <taxon>Chrysomeloidea</taxon>
        <taxon>Chrysomelidae</taxon>
        <taxon>Chrysomelinae</taxon>
        <taxon>Chrysomelini</taxon>
        <taxon>Phaedon</taxon>
    </lineage>
</organism>
<dbReference type="Pfam" id="PF13901">
    <property type="entry name" value="RH_dom"/>
    <property type="match status" value="1"/>
</dbReference>
<evidence type="ECO:0000256" key="6">
    <source>
        <dbReference type="SAM" id="SignalP"/>
    </source>
</evidence>
<dbReference type="Pfam" id="PF00130">
    <property type="entry name" value="C1_1"/>
    <property type="match status" value="1"/>
</dbReference>
<reference evidence="8" key="1">
    <citation type="submission" date="2022-01" db="EMBL/GenBank/DDBJ databases">
        <authorList>
            <person name="King R."/>
        </authorList>
    </citation>
    <scope>NUCLEOTIDE SEQUENCE</scope>
</reference>